<organism evidence="16 17">
    <name type="scientific">Steccherinum ochraceum</name>
    <dbReference type="NCBI Taxonomy" id="92696"/>
    <lineage>
        <taxon>Eukaryota</taxon>
        <taxon>Fungi</taxon>
        <taxon>Dikarya</taxon>
        <taxon>Basidiomycota</taxon>
        <taxon>Agaricomycotina</taxon>
        <taxon>Agaricomycetes</taxon>
        <taxon>Polyporales</taxon>
        <taxon>Steccherinaceae</taxon>
        <taxon>Steccherinum</taxon>
    </lineage>
</organism>
<keyword evidence="12 15" id="KW-0472">Membrane</keyword>
<dbReference type="GO" id="GO:0005506">
    <property type="term" value="F:iron ion binding"/>
    <property type="evidence" value="ECO:0007669"/>
    <property type="project" value="InterPro"/>
</dbReference>
<keyword evidence="11 14" id="KW-0503">Monooxygenase</keyword>
<comment type="caution">
    <text evidence="16">The sequence shown here is derived from an EMBL/GenBank/DDBJ whole genome shotgun (WGS) entry which is preliminary data.</text>
</comment>
<dbReference type="InterPro" id="IPR002401">
    <property type="entry name" value="Cyt_P450_E_grp-I"/>
</dbReference>
<reference evidence="16 17" key="1">
    <citation type="submission" date="2018-11" db="EMBL/GenBank/DDBJ databases">
        <title>Genome assembly of Steccherinum ochraceum LE-BIN_3174, the white-rot fungus of the Steccherinaceae family (The Residual Polyporoid clade, Polyporales, Basidiomycota).</title>
        <authorList>
            <person name="Fedorova T.V."/>
            <person name="Glazunova O.A."/>
            <person name="Landesman E.O."/>
            <person name="Moiseenko K.V."/>
            <person name="Psurtseva N.V."/>
            <person name="Savinova O.S."/>
            <person name="Shakhova N.V."/>
            <person name="Tyazhelova T.V."/>
            <person name="Vasina D.V."/>
        </authorList>
    </citation>
    <scope>NUCLEOTIDE SEQUENCE [LARGE SCALE GENOMIC DNA]</scope>
    <source>
        <strain evidence="16 17">LE-BIN_3174</strain>
    </source>
</reference>
<evidence type="ECO:0000256" key="7">
    <source>
        <dbReference type="ARBA" id="ARBA00022723"/>
    </source>
</evidence>
<name>A0A4R0RU40_9APHY</name>
<keyword evidence="17" id="KW-1185">Reference proteome</keyword>
<feature type="binding site" description="axial binding residue" evidence="13">
    <location>
        <position position="447"/>
    </location>
    <ligand>
        <name>heme</name>
        <dbReference type="ChEBI" id="CHEBI:30413"/>
    </ligand>
    <ligandPart>
        <name>Fe</name>
        <dbReference type="ChEBI" id="CHEBI:18248"/>
    </ligandPart>
</feature>
<accession>A0A4R0RU40</accession>
<dbReference type="PANTHER" id="PTHR46300">
    <property type="entry name" value="P450, PUTATIVE (EUROFUNG)-RELATED-RELATED"/>
    <property type="match status" value="1"/>
</dbReference>
<evidence type="ECO:0000313" key="16">
    <source>
        <dbReference type="EMBL" id="TCD70035.1"/>
    </source>
</evidence>
<evidence type="ECO:0000313" key="17">
    <source>
        <dbReference type="Proteomes" id="UP000292702"/>
    </source>
</evidence>
<dbReference type="Gene3D" id="1.10.630.10">
    <property type="entry name" value="Cytochrome P450"/>
    <property type="match status" value="1"/>
</dbReference>
<dbReference type="InterPro" id="IPR036396">
    <property type="entry name" value="Cyt_P450_sf"/>
</dbReference>
<dbReference type="Pfam" id="PF00067">
    <property type="entry name" value="p450"/>
    <property type="match status" value="1"/>
</dbReference>
<evidence type="ECO:0000256" key="6">
    <source>
        <dbReference type="ARBA" id="ARBA00022692"/>
    </source>
</evidence>
<keyword evidence="6 15" id="KW-0812">Transmembrane</keyword>
<protein>
    <recommendedName>
        <fullName evidence="18">Cytochrome P450</fullName>
    </recommendedName>
</protein>
<dbReference type="InterPro" id="IPR001128">
    <property type="entry name" value="Cyt_P450"/>
</dbReference>
<dbReference type="GO" id="GO:0016020">
    <property type="term" value="C:membrane"/>
    <property type="evidence" value="ECO:0007669"/>
    <property type="project" value="UniProtKB-SubCell"/>
</dbReference>
<dbReference type="PRINTS" id="PR00385">
    <property type="entry name" value="P450"/>
</dbReference>
<dbReference type="Proteomes" id="UP000292702">
    <property type="component" value="Unassembled WGS sequence"/>
</dbReference>
<dbReference type="CDD" id="cd11065">
    <property type="entry name" value="CYP64-like"/>
    <property type="match status" value="1"/>
</dbReference>
<dbReference type="AlphaFoldDB" id="A0A4R0RU40"/>
<evidence type="ECO:0000256" key="1">
    <source>
        <dbReference type="ARBA" id="ARBA00001971"/>
    </source>
</evidence>
<evidence type="ECO:0000256" key="9">
    <source>
        <dbReference type="ARBA" id="ARBA00023002"/>
    </source>
</evidence>
<evidence type="ECO:0000256" key="2">
    <source>
        <dbReference type="ARBA" id="ARBA00004370"/>
    </source>
</evidence>
<dbReference type="GO" id="GO:0004497">
    <property type="term" value="F:monooxygenase activity"/>
    <property type="evidence" value="ECO:0007669"/>
    <property type="project" value="UniProtKB-KW"/>
</dbReference>
<evidence type="ECO:0000256" key="12">
    <source>
        <dbReference type="ARBA" id="ARBA00023136"/>
    </source>
</evidence>
<evidence type="ECO:0000256" key="13">
    <source>
        <dbReference type="PIRSR" id="PIRSR602401-1"/>
    </source>
</evidence>
<comment type="subcellular location">
    <subcellularLocation>
        <location evidence="2">Membrane</location>
    </subcellularLocation>
</comment>
<comment type="cofactor">
    <cofactor evidence="1 13">
        <name>heme</name>
        <dbReference type="ChEBI" id="CHEBI:30413"/>
    </cofactor>
</comment>
<evidence type="ECO:0000256" key="11">
    <source>
        <dbReference type="ARBA" id="ARBA00023033"/>
    </source>
</evidence>
<keyword evidence="7 13" id="KW-0479">Metal-binding</keyword>
<feature type="transmembrane region" description="Helical" evidence="15">
    <location>
        <begin position="12"/>
        <end position="34"/>
    </location>
</feature>
<dbReference type="InterPro" id="IPR050364">
    <property type="entry name" value="Cytochrome_P450_fung"/>
</dbReference>
<dbReference type="OrthoDB" id="2789670at2759"/>
<evidence type="ECO:0000256" key="10">
    <source>
        <dbReference type="ARBA" id="ARBA00023004"/>
    </source>
</evidence>
<dbReference type="SUPFAM" id="SSF48264">
    <property type="entry name" value="Cytochrome P450"/>
    <property type="match status" value="1"/>
</dbReference>
<comment type="similarity">
    <text evidence="4 14">Belongs to the cytochrome P450 family.</text>
</comment>
<dbReference type="PROSITE" id="PS00086">
    <property type="entry name" value="CYTOCHROME_P450"/>
    <property type="match status" value="1"/>
</dbReference>
<keyword evidence="8 15" id="KW-1133">Transmembrane helix</keyword>
<dbReference type="GO" id="GO:0016705">
    <property type="term" value="F:oxidoreductase activity, acting on paired donors, with incorporation or reduction of molecular oxygen"/>
    <property type="evidence" value="ECO:0007669"/>
    <property type="project" value="InterPro"/>
</dbReference>
<keyword evidence="10 13" id="KW-0408">Iron</keyword>
<evidence type="ECO:0000256" key="14">
    <source>
        <dbReference type="RuleBase" id="RU000461"/>
    </source>
</evidence>
<dbReference type="EMBL" id="RWJN01000029">
    <property type="protein sequence ID" value="TCD70035.1"/>
    <property type="molecule type" value="Genomic_DNA"/>
</dbReference>
<sequence>MALSPLLPDWIGPYQLFFSLFAFWLVASEIRGYLWRRNLPPGPRGLPIIGNALSMPTKLPWLRFFEFSKQYGPVVSFNAAGQTVIVLNDLKSTFELLDRRGANYSHRPRFIKAGEILCDGIMLSFISYGDLSRRMRRVTHETFGARAAEQFQPLQQKEATRLIQDILRDSVNWETSLKRSTSSNILTATYGWPRIDDSYVPLVKRIHDHTETLSNACIPGTSMVDMFPIINHFPLWMSKWKRDAMAWHKRESKMFEGFMEDVEKKITAGDTRYSFATSLIQGADKHELSKKEAAWLAGIMFSAGAETTSATLQAFLIAMIHHPHMMKKAQEQIDRVVGRDRMPGFSDRPHLPYIRALVREILRWRPAGPMGIPRRAAEDDWYEGYFIPKGSILISNIWATNRDPALYTDPEEFIPERHLDPTETIDFAPENTHNLGHTSFGFGRRGCVGVTFASQSLFINIAQLLWAFDVKKAFDADGNEITPSLTDVIDAGVTVGPASFQCRLVPRSEEVHVVVERTVAS</sequence>
<dbReference type="STRING" id="92696.A0A4R0RU40"/>
<comment type="pathway">
    <text evidence="3">Secondary metabolite biosynthesis.</text>
</comment>
<dbReference type="PRINTS" id="PR00463">
    <property type="entry name" value="EP450I"/>
</dbReference>
<dbReference type="GO" id="GO:0020037">
    <property type="term" value="F:heme binding"/>
    <property type="evidence" value="ECO:0007669"/>
    <property type="project" value="InterPro"/>
</dbReference>
<evidence type="ECO:0000256" key="3">
    <source>
        <dbReference type="ARBA" id="ARBA00005179"/>
    </source>
</evidence>
<dbReference type="InterPro" id="IPR017972">
    <property type="entry name" value="Cyt_P450_CS"/>
</dbReference>
<evidence type="ECO:0008006" key="18">
    <source>
        <dbReference type="Google" id="ProtNLM"/>
    </source>
</evidence>
<evidence type="ECO:0000256" key="4">
    <source>
        <dbReference type="ARBA" id="ARBA00010617"/>
    </source>
</evidence>
<evidence type="ECO:0000256" key="15">
    <source>
        <dbReference type="SAM" id="Phobius"/>
    </source>
</evidence>
<evidence type="ECO:0000256" key="5">
    <source>
        <dbReference type="ARBA" id="ARBA00022617"/>
    </source>
</evidence>
<proteinExistence type="inferred from homology"/>
<evidence type="ECO:0000256" key="8">
    <source>
        <dbReference type="ARBA" id="ARBA00022989"/>
    </source>
</evidence>
<gene>
    <name evidence="16" type="ORF">EIP91_005287</name>
</gene>
<keyword evidence="9 14" id="KW-0560">Oxidoreductase</keyword>
<dbReference type="PANTHER" id="PTHR46300:SF2">
    <property type="entry name" value="CYTOCHROME P450 MONOOXYGENASE ALNH-RELATED"/>
    <property type="match status" value="1"/>
</dbReference>
<keyword evidence="5 13" id="KW-0349">Heme</keyword>